<organism evidence="1 2">
    <name type="scientific">Kribbella flavida (strain DSM 17836 / JCM 10339 / NBRC 14399)</name>
    <dbReference type="NCBI Taxonomy" id="479435"/>
    <lineage>
        <taxon>Bacteria</taxon>
        <taxon>Bacillati</taxon>
        <taxon>Actinomycetota</taxon>
        <taxon>Actinomycetes</taxon>
        <taxon>Propionibacteriales</taxon>
        <taxon>Kribbellaceae</taxon>
        <taxon>Kribbella</taxon>
    </lineage>
</organism>
<proteinExistence type="predicted"/>
<protein>
    <submittedName>
        <fullName evidence="1">Uncharacterized protein</fullName>
    </submittedName>
</protein>
<dbReference type="OrthoDB" id="3813343at2"/>
<dbReference type="EMBL" id="CP001736">
    <property type="protein sequence ID" value="ADB33700.1"/>
    <property type="molecule type" value="Genomic_DNA"/>
</dbReference>
<gene>
    <name evidence="1" type="ordered locus">Kfla_4682</name>
</gene>
<reference evidence="1 2" key="2">
    <citation type="journal article" date="2010" name="Stand. Genomic Sci.">
        <title>Complete genome sequence of Kribbella flavida type strain (IFO 14399).</title>
        <authorList>
            <person name="Pukall R."/>
            <person name="Lapidus A."/>
            <person name="Glavina Del Rio T."/>
            <person name="Copeland A."/>
            <person name="Tice H."/>
            <person name="Cheng J.-F."/>
            <person name="Lucas S."/>
            <person name="Chen F."/>
            <person name="Nolan M."/>
            <person name="LaButti K."/>
            <person name="Pati A."/>
            <person name="Ivanova N."/>
            <person name="Mavrommatis K."/>
            <person name="Mikhailova N."/>
            <person name="Pitluck S."/>
            <person name="Bruce D."/>
            <person name="Goodwin L."/>
            <person name="Land M."/>
            <person name="Hauser L."/>
            <person name="Chang Y.-J."/>
            <person name="Jeffries C.D."/>
            <person name="Chen A."/>
            <person name="Palaniappan K."/>
            <person name="Chain P."/>
            <person name="Rohde M."/>
            <person name="Goeker M."/>
            <person name="Bristow J."/>
            <person name="Eisen J.A."/>
            <person name="Markowitz V."/>
            <person name="Hugenholtz P."/>
            <person name="Kyrpides N.C."/>
            <person name="Klenk H.-P."/>
            <person name="Brettin T."/>
        </authorList>
    </citation>
    <scope>NUCLEOTIDE SEQUENCE [LARGE SCALE GENOMIC DNA]</scope>
    <source>
        <strain evidence="2">DSM 17836 / JCM 10339 / NBRC 14399</strain>
    </source>
</reference>
<dbReference type="AlphaFoldDB" id="D2PZ91"/>
<dbReference type="RefSeq" id="WP_012922254.1">
    <property type="nucleotide sequence ID" value="NC_013729.1"/>
</dbReference>
<dbReference type="Proteomes" id="UP000007967">
    <property type="component" value="Chromosome"/>
</dbReference>
<reference evidence="2" key="1">
    <citation type="submission" date="2009-09" db="EMBL/GenBank/DDBJ databases">
        <title>The complete genome of Kribbella flavida DSM 17836.</title>
        <authorList>
            <consortium name="US DOE Joint Genome Institute (JGI-PGF)"/>
            <person name="Lucas S."/>
            <person name="Copeland A."/>
            <person name="Lapidus A."/>
            <person name="Glavina del Rio T."/>
            <person name="Dalin E."/>
            <person name="Tice H."/>
            <person name="Bruce D."/>
            <person name="Goodwin L."/>
            <person name="Pitluck S."/>
            <person name="Kyrpides N."/>
            <person name="Mavromatis K."/>
            <person name="Ivanova N."/>
            <person name="Saunders E."/>
            <person name="Brettin T."/>
            <person name="Detter J.C."/>
            <person name="Han C."/>
            <person name="Larimer F."/>
            <person name="Land M."/>
            <person name="Hauser L."/>
            <person name="Markowitz V."/>
            <person name="Cheng J.-F."/>
            <person name="Hugenholtz P."/>
            <person name="Woyke T."/>
            <person name="Wu D."/>
            <person name="Pukall R."/>
            <person name="Klenk H.-P."/>
            <person name="Eisen J.A."/>
        </authorList>
    </citation>
    <scope>NUCLEOTIDE SEQUENCE [LARGE SCALE GENOMIC DNA]</scope>
    <source>
        <strain evidence="2">DSM 17836 / JCM 10339 / NBRC 14399</strain>
    </source>
</reference>
<evidence type="ECO:0000313" key="2">
    <source>
        <dbReference type="Proteomes" id="UP000007967"/>
    </source>
</evidence>
<accession>D2PZ91</accession>
<evidence type="ECO:0000313" key="1">
    <source>
        <dbReference type="EMBL" id="ADB33700.1"/>
    </source>
</evidence>
<sequence>MASWLLRAQWAHRDESVEHRALRVGRTLTAVAVAFPDVHAWTQDERWGYHVLEADGTTPLQEMVEATTKVLSNGSSTTRLHLQSTGELPWLFDLSMGSTLTTASDQLTLHWTDEDALALPDRFAQVLRAVVTIWEPEWASIADTELATAAGLFRRGIPTMGWLTYVRGLVAGAHGIDIGLTPFERGTLLQAPVDPVDLSPVHICAAAALVGITPEDLEQH</sequence>
<keyword evidence="2" id="KW-1185">Reference proteome</keyword>
<name>D2PZ91_KRIFD</name>
<dbReference type="HOGENOM" id="CLU_1254567_0_0_11"/>
<dbReference type="KEGG" id="kfl:Kfla_4682"/>